<gene>
    <name evidence="3" type="ORF">KCQ71_25610</name>
</gene>
<feature type="domain" description="Glucosamine/galactosamine-6-phosphate isomerase" evidence="2">
    <location>
        <begin position="17"/>
        <end position="237"/>
    </location>
</feature>
<protein>
    <submittedName>
        <fullName evidence="3">6-phosphogluconolactonase</fullName>
        <ecNumber evidence="3">3.1.1.31</ecNumber>
    </submittedName>
</protein>
<dbReference type="InterPro" id="IPR006148">
    <property type="entry name" value="Glc/Gal-6P_isomerase"/>
</dbReference>
<accession>A0ABS7SGR1</accession>
<evidence type="ECO:0000313" key="3">
    <source>
        <dbReference type="EMBL" id="MBZ2199545.1"/>
    </source>
</evidence>
<dbReference type="EC" id="3.1.1.31" evidence="3"/>
<reference evidence="3 4" key="1">
    <citation type="submission" date="2021-04" db="EMBL/GenBank/DDBJ databases">
        <title>Ruania sp. nov., isolated from sandy soil of mangrove forest.</title>
        <authorList>
            <person name="Ge X."/>
            <person name="Huang R."/>
            <person name="Liu W."/>
        </authorList>
    </citation>
    <scope>NUCLEOTIDE SEQUENCE [LARGE SCALE GENOMIC DNA]</scope>
    <source>
        <strain evidence="3 4">N2-46</strain>
    </source>
</reference>
<proteinExistence type="predicted"/>
<evidence type="ECO:0000259" key="2">
    <source>
        <dbReference type="Pfam" id="PF01182"/>
    </source>
</evidence>
<dbReference type="SUPFAM" id="SSF100950">
    <property type="entry name" value="NagB/RpiA/CoA transferase-like"/>
    <property type="match status" value="1"/>
</dbReference>
<dbReference type="InterPro" id="IPR037171">
    <property type="entry name" value="NagB/RpiA_transferase-like"/>
</dbReference>
<name>A0ABS7SGR1_9MICO</name>
<keyword evidence="4" id="KW-1185">Reference proteome</keyword>
<sequence length="265" mass="27945">MTQTGVHQSRIRVWSTVDEVATDAARVAADAIIAGIEARGTAHVLFASAPSQEAMLAHLAQDPRIDWSAVRSLHMDEYVGIPPDAPQSFGRWLQDRLPDAALAGFSRLRTDGDVEAEVARYVALIAEARLDVTCLGVGVNGHVAFNEPDAAAFDDPDALRLVELDIASRQQQVDEGLFADLAAVPSSAVTLTVPVLLSARTMVSTVLGPHKAAAVAQALQGPVSVGCPASAMQLHPDAHWFLDGPAASRLSDAQPIERPEVAGEA</sequence>
<dbReference type="Pfam" id="PF01182">
    <property type="entry name" value="Glucosamine_iso"/>
    <property type="match status" value="1"/>
</dbReference>
<dbReference type="EMBL" id="JAGSHT010000030">
    <property type="protein sequence ID" value="MBZ2199545.1"/>
    <property type="molecule type" value="Genomic_DNA"/>
</dbReference>
<dbReference type="Proteomes" id="UP000826651">
    <property type="component" value="Unassembled WGS sequence"/>
</dbReference>
<evidence type="ECO:0000313" key="4">
    <source>
        <dbReference type="Proteomes" id="UP000826651"/>
    </source>
</evidence>
<dbReference type="GO" id="GO:0017057">
    <property type="term" value="F:6-phosphogluconolactonase activity"/>
    <property type="evidence" value="ECO:0007669"/>
    <property type="project" value="UniProtKB-EC"/>
</dbReference>
<dbReference type="PANTHER" id="PTHR11280">
    <property type="entry name" value="GLUCOSAMINE-6-PHOSPHATE ISOMERASE"/>
    <property type="match status" value="1"/>
</dbReference>
<keyword evidence="3" id="KW-0378">Hydrolase</keyword>
<dbReference type="InterPro" id="IPR004547">
    <property type="entry name" value="Glucosamine6P_isomerase"/>
</dbReference>
<organism evidence="3 4">
    <name type="scientific">Occultella gossypii</name>
    <dbReference type="NCBI Taxonomy" id="2800820"/>
    <lineage>
        <taxon>Bacteria</taxon>
        <taxon>Bacillati</taxon>
        <taxon>Actinomycetota</taxon>
        <taxon>Actinomycetes</taxon>
        <taxon>Micrococcales</taxon>
        <taxon>Ruaniaceae</taxon>
        <taxon>Occultella</taxon>
    </lineage>
</organism>
<evidence type="ECO:0000256" key="1">
    <source>
        <dbReference type="ARBA" id="ARBA00023277"/>
    </source>
</evidence>
<comment type="caution">
    <text evidence="3">The sequence shown here is derived from an EMBL/GenBank/DDBJ whole genome shotgun (WGS) entry which is preliminary data.</text>
</comment>
<dbReference type="Gene3D" id="3.40.50.1360">
    <property type="match status" value="1"/>
</dbReference>
<keyword evidence="1" id="KW-0119">Carbohydrate metabolism</keyword>
<dbReference type="RefSeq" id="WP_223411543.1">
    <property type="nucleotide sequence ID" value="NZ_JAGSHT010000030.1"/>
</dbReference>
<dbReference type="PANTHER" id="PTHR11280:SF6">
    <property type="entry name" value="GLUCOSAMINE-6-PHOSPHATE ISOMERASE NAGB"/>
    <property type="match status" value="1"/>
</dbReference>